<dbReference type="InterPro" id="IPR056693">
    <property type="entry name" value="DUF7791"/>
</dbReference>
<dbReference type="Pfam" id="PF24883">
    <property type="entry name" value="NPHP3_N"/>
    <property type="match status" value="1"/>
</dbReference>
<proteinExistence type="predicted"/>
<evidence type="ECO:0000259" key="2">
    <source>
        <dbReference type="Pfam" id="PF24883"/>
    </source>
</evidence>
<dbReference type="PANTHER" id="PTHR10039">
    <property type="entry name" value="AMELOGENIN"/>
    <property type="match status" value="1"/>
</dbReference>
<name>A0A6A6STP8_9PLEO</name>
<keyword evidence="1" id="KW-0677">Repeat</keyword>
<dbReference type="AlphaFoldDB" id="A0A6A6STP8"/>
<sequence length="365" mass="42170">MLRDKLRPWSGQDKLIVAHHYFWRYGMTLQRTLPGLIWSILYQIFSQCPDFIERALGQTQPSHTIGTQTFSDRILQAALRNTLAAAAESDIRLFILIDGLDEFDDRDATSMHPPMRRSDERDLIDFLHVFDDLPHVKLCISSRPENIFKDSFGQRQGRSFYMHELTRDDIRVFVQQTLEEDSTFKRLALEDLGYKALVNELIDVANGVFLWVHLASRSLLQGITDADRISDLQRTLRSLPLELDGMYRYILGTIDLKYQRSAAIMLLAMSRISPEQPSELPVFFYGDDQEYTDIMSKHKFTLQDLARVNQSMSRRVNAHCRGLLEVRSDPVEGMPTRVPAPLLGITSTRVQVSHRTVKEYLMMTE</sequence>
<organism evidence="4 5">
    <name type="scientific">Lophiostoma macrostomum CBS 122681</name>
    <dbReference type="NCBI Taxonomy" id="1314788"/>
    <lineage>
        <taxon>Eukaryota</taxon>
        <taxon>Fungi</taxon>
        <taxon>Dikarya</taxon>
        <taxon>Ascomycota</taxon>
        <taxon>Pezizomycotina</taxon>
        <taxon>Dothideomycetes</taxon>
        <taxon>Pleosporomycetidae</taxon>
        <taxon>Pleosporales</taxon>
        <taxon>Lophiostomataceae</taxon>
        <taxon>Lophiostoma</taxon>
    </lineage>
</organism>
<reference evidence="4" key="1">
    <citation type="journal article" date="2020" name="Stud. Mycol.">
        <title>101 Dothideomycetes genomes: a test case for predicting lifestyles and emergence of pathogens.</title>
        <authorList>
            <person name="Haridas S."/>
            <person name="Albert R."/>
            <person name="Binder M."/>
            <person name="Bloem J."/>
            <person name="Labutti K."/>
            <person name="Salamov A."/>
            <person name="Andreopoulos B."/>
            <person name="Baker S."/>
            <person name="Barry K."/>
            <person name="Bills G."/>
            <person name="Bluhm B."/>
            <person name="Cannon C."/>
            <person name="Castanera R."/>
            <person name="Culley D."/>
            <person name="Daum C."/>
            <person name="Ezra D."/>
            <person name="Gonzalez J."/>
            <person name="Henrissat B."/>
            <person name="Kuo A."/>
            <person name="Liang C."/>
            <person name="Lipzen A."/>
            <person name="Lutzoni F."/>
            <person name="Magnuson J."/>
            <person name="Mondo S."/>
            <person name="Nolan M."/>
            <person name="Ohm R."/>
            <person name="Pangilinan J."/>
            <person name="Park H.-J."/>
            <person name="Ramirez L."/>
            <person name="Alfaro M."/>
            <person name="Sun H."/>
            <person name="Tritt A."/>
            <person name="Yoshinaga Y."/>
            <person name="Zwiers L.-H."/>
            <person name="Turgeon B."/>
            <person name="Goodwin S."/>
            <person name="Spatafora J."/>
            <person name="Crous P."/>
            <person name="Grigoriev I."/>
        </authorList>
    </citation>
    <scope>NUCLEOTIDE SEQUENCE</scope>
    <source>
        <strain evidence="4">CBS 122681</strain>
    </source>
</reference>
<evidence type="ECO:0000313" key="5">
    <source>
        <dbReference type="Proteomes" id="UP000799324"/>
    </source>
</evidence>
<feature type="non-terminal residue" evidence="4">
    <location>
        <position position="365"/>
    </location>
</feature>
<dbReference type="SUPFAM" id="SSF52540">
    <property type="entry name" value="P-loop containing nucleoside triphosphate hydrolases"/>
    <property type="match status" value="1"/>
</dbReference>
<dbReference type="InterPro" id="IPR027417">
    <property type="entry name" value="P-loop_NTPase"/>
</dbReference>
<dbReference type="OrthoDB" id="194358at2759"/>
<dbReference type="Pfam" id="PF25053">
    <property type="entry name" value="DUF7791"/>
    <property type="match status" value="1"/>
</dbReference>
<evidence type="ECO:0000256" key="1">
    <source>
        <dbReference type="ARBA" id="ARBA00022737"/>
    </source>
</evidence>
<dbReference type="InterPro" id="IPR056884">
    <property type="entry name" value="NPHP3-like_N"/>
</dbReference>
<accession>A0A6A6STP8</accession>
<feature type="domain" description="DUF7791" evidence="3">
    <location>
        <begin position="254"/>
        <end position="364"/>
    </location>
</feature>
<dbReference type="Proteomes" id="UP000799324">
    <property type="component" value="Unassembled WGS sequence"/>
</dbReference>
<feature type="domain" description="Nephrocystin 3-like N-terminal" evidence="2">
    <location>
        <begin position="18"/>
        <end position="143"/>
    </location>
</feature>
<protein>
    <recommendedName>
        <fullName evidence="6">NACHT domain-containing protein</fullName>
    </recommendedName>
</protein>
<keyword evidence="5" id="KW-1185">Reference proteome</keyword>
<gene>
    <name evidence="4" type="ORF">K491DRAFT_607490</name>
</gene>
<evidence type="ECO:0000313" key="4">
    <source>
        <dbReference type="EMBL" id="KAF2651136.1"/>
    </source>
</evidence>
<dbReference type="EMBL" id="MU004433">
    <property type="protein sequence ID" value="KAF2651136.1"/>
    <property type="molecule type" value="Genomic_DNA"/>
</dbReference>
<evidence type="ECO:0008006" key="6">
    <source>
        <dbReference type="Google" id="ProtNLM"/>
    </source>
</evidence>
<evidence type="ECO:0000259" key="3">
    <source>
        <dbReference type="Pfam" id="PF25053"/>
    </source>
</evidence>
<dbReference type="PANTHER" id="PTHR10039:SF5">
    <property type="entry name" value="NACHT DOMAIN-CONTAINING PROTEIN"/>
    <property type="match status" value="1"/>
</dbReference>